<keyword evidence="5" id="KW-1185">Reference proteome</keyword>
<organism evidence="4 5">
    <name type="scientific">Laetiporus sulphureus 93-53</name>
    <dbReference type="NCBI Taxonomy" id="1314785"/>
    <lineage>
        <taxon>Eukaryota</taxon>
        <taxon>Fungi</taxon>
        <taxon>Dikarya</taxon>
        <taxon>Basidiomycota</taxon>
        <taxon>Agaricomycotina</taxon>
        <taxon>Agaricomycetes</taxon>
        <taxon>Polyporales</taxon>
        <taxon>Laetiporus</taxon>
    </lineage>
</organism>
<dbReference type="Proteomes" id="UP000076871">
    <property type="component" value="Unassembled WGS sequence"/>
</dbReference>
<dbReference type="Pfam" id="PF09463">
    <property type="entry name" value="Opy2"/>
    <property type="match status" value="1"/>
</dbReference>
<dbReference type="InterPro" id="IPR018571">
    <property type="entry name" value="Membrane_anchor_Opy2_N"/>
</dbReference>
<name>A0A165E948_9APHY</name>
<feature type="compositionally biased region" description="Polar residues" evidence="1">
    <location>
        <begin position="586"/>
        <end position="601"/>
    </location>
</feature>
<dbReference type="AlphaFoldDB" id="A0A165E948"/>
<keyword evidence="2" id="KW-1133">Transmembrane helix</keyword>
<feature type="region of interest" description="Disordered" evidence="1">
    <location>
        <begin position="115"/>
        <end position="134"/>
    </location>
</feature>
<dbReference type="STRING" id="1314785.A0A165E948"/>
<dbReference type="RefSeq" id="XP_040764245.1">
    <property type="nucleotide sequence ID" value="XM_040904404.1"/>
</dbReference>
<dbReference type="EMBL" id="KV427624">
    <property type="protein sequence ID" value="KZT06505.1"/>
    <property type="molecule type" value="Genomic_DNA"/>
</dbReference>
<accession>A0A165E948</accession>
<feature type="compositionally biased region" description="Polar residues" evidence="1">
    <location>
        <begin position="298"/>
        <end position="318"/>
    </location>
</feature>
<feature type="compositionally biased region" description="Basic and acidic residues" evidence="1">
    <location>
        <begin position="552"/>
        <end position="563"/>
    </location>
</feature>
<feature type="compositionally biased region" description="Basic and acidic residues" evidence="1">
    <location>
        <begin position="346"/>
        <end position="361"/>
    </location>
</feature>
<feature type="domain" description="Membrane anchor Opy2 N-terminal" evidence="3">
    <location>
        <begin position="19"/>
        <end position="52"/>
    </location>
</feature>
<feature type="region of interest" description="Disordered" evidence="1">
    <location>
        <begin position="141"/>
        <end position="224"/>
    </location>
</feature>
<feature type="transmembrane region" description="Helical" evidence="2">
    <location>
        <begin position="69"/>
        <end position="91"/>
    </location>
</feature>
<feature type="compositionally biased region" description="Low complexity" evidence="1">
    <location>
        <begin position="628"/>
        <end position="640"/>
    </location>
</feature>
<evidence type="ECO:0000256" key="2">
    <source>
        <dbReference type="SAM" id="Phobius"/>
    </source>
</evidence>
<feature type="region of interest" description="Disordered" evidence="1">
    <location>
        <begin position="513"/>
        <end position="656"/>
    </location>
</feature>
<keyword evidence="2" id="KW-0812">Transmembrane</keyword>
<reference evidence="4 5" key="1">
    <citation type="journal article" date="2016" name="Mol. Biol. Evol.">
        <title>Comparative Genomics of Early-Diverging Mushroom-Forming Fungi Provides Insights into the Origins of Lignocellulose Decay Capabilities.</title>
        <authorList>
            <person name="Nagy L.G."/>
            <person name="Riley R."/>
            <person name="Tritt A."/>
            <person name="Adam C."/>
            <person name="Daum C."/>
            <person name="Floudas D."/>
            <person name="Sun H."/>
            <person name="Yadav J.S."/>
            <person name="Pangilinan J."/>
            <person name="Larsson K.H."/>
            <person name="Matsuura K."/>
            <person name="Barry K."/>
            <person name="Labutti K."/>
            <person name="Kuo R."/>
            <person name="Ohm R.A."/>
            <person name="Bhattacharya S.S."/>
            <person name="Shirouzu T."/>
            <person name="Yoshinaga Y."/>
            <person name="Martin F.M."/>
            <person name="Grigoriev I.V."/>
            <person name="Hibbett D.S."/>
        </authorList>
    </citation>
    <scope>NUCLEOTIDE SEQUENCE [LARGE SCALE GENOMIC DNA]</scope>
    <source>
        <strain evidence="4 5">93-53</strain>
    </source>
</reference>
<protein>
    <recommendedName>
        <fullName evidence="3">Membrane anchor Opy2 N-terminal domain-containing protein</fullName>
    </recommendedName>
</protein>
<dbReference type="GeneID" id="63821434"/>
<evidence type="ECO:0000259" key="3">
    <source>
        <dbReference type="Pfam" id="PF09463"/>
    </source>
</evidence>
<evidence type="ECO:0000256" key="1">
    <source>
        <dbReference type="SAM" id="MobiDB-lite"/>
    </source>
</evidence>
<feature type="compositionally biased region" description="Polar residues" evidence="1">
    <location>
        <begin position="388"/>
        <end position="398"/>
    </location>
</feature>
<feature type="region of interest" description="Disordered" evidence="1">
    <location>
        <begin position="346"/>
        <end position="408"/>
    </location>
</feature>
<dbReference type="InParanoid" id="A0A165E948"/>
<evidence type="ECO:0000313" key="5">
    <source>
        <dbReference type="Proteomes" id="UP000076871"/>
    </source>
</evidence>
<keyword evidence="2" id="KW-0472">Membrane</keyword>
<feature type="compositionally biased region" description="Basic and acidic residues" evidence="1">
    <location>
        <begin position="115"/>
        <end position="130"/>
    </location>
</feature>
<feature type="compositionally biased region" description="Polar residues" evidence="1">
    <location>
        <begin position="170"/>
        <end position="192"/>
    </location>
</feature>
<gene>
    <name evidence="4" type="ORF">LAESUDRAFT_653225</name>
</gene>
<feature type="compositionally biased region" description="Polar residues" evidence="1">
    <location>
        <begin position="367"/>
        <end position="378"/>
    </location>
</feature>
<feature type="region of interest" description="Disordered" evidence="1">
    <location>
        <begin position="294"/>
        <end position="329"/>
    </location>
</feature>
<evidence type="ECO:0000313" key="4">
    <source>
        <dbReference type="EMBL" id="KZT06505.1"/>
    </source>
</evidence>
<dbReference type="OrthoDB" id="2402916at2759"/>
<sequence length="656" mass="69019">MVAHSSFAYRNTTESRRSCVTCTSPLAACSCSSSEECVLIDLSCDACPHYECISQQSSSSGSSGISSGALAGAVIACVVFLALVLGAFWFYRRRLRQRRLAGAAVEDKVDAPARAEDVLNRPDPNEKGESEQSTVRFYTGATGGTINLDPESQAGSTTHATDGHSRSESSTENPFGDNHSIQTTSTGTQSNVIPIAFVPPASFTDSHHSGASSGPVRPSRAPDLDLGMEQSRDALAGKSGDGQSQLSGVSGINNRASYLTTGSFGSDFLNEAPVIVTPTRGVVKQHVVGLVKPEMIRTSPQSSPKSGNTHLRAQSGSTRPPVRSPLAAASFGPSDVVAEIPEDDHDAVARSDPFGDEHSLLNRDGSQRSPAPSTSTFGTPDATKLQHSRSTSAQNSNEPDVPSAGNRPLSTYTQAASIVGSVIGAEISSGTRVHLGLDQFSTPATASSGVLNTPRTPYRMTSAKFLNTPPSGNSALEQEQQRAMQDIDQFQGSRMSLASVVSTSTRADSILESFPFVPPSPISNRPIRSPPRSPLAQQSTAGNKFAQVQRSPVREAPSRESAREAPVSPLPPPPRPMNRKALGISMASQSSTASNGLSSFPFQIDTGISEDASSNPAPSSFPGRQRASLDTLALTSDLSSYPLNFERNMPPPPPRP</sequence>
<proteinExistence type="predicted"/>
<feature type="compositionally biased region" description="Polar residues" evidence="1">
    <location>
        <begin position="535"/>
        <end position="550"/>
    </location>
</feature>